<reference evidence="4" key="2">
    <citation type="submission" date="2025-08" db="UniProtKB">
        <authorList>
            <consortium name="RefSeq"/>
        </authorList>
    </citation>
    <scope>IDENTIFICATION</scope>
    <source>
        <tissue evidence="4">Leaf</tissue>
    </source>
</reference>
<evidence type="ECO:0000256" key="2">
    <source>
        <dbReference type="SAM" id="Phobius"/>
    </source>
</evidence>
<dbReference type="OrthoDB" id="1083501at2759"/>
<dbReference type="KEGG" id="rsz:108849981"/>
<dbReference type="RefSeq" id="XP_056863158.1">
    <property type="nucleotide sequence ID" value="XM_057007178.1"/>
</dbReference>
<proteinExistence type="predicted"/>
<accession>A0A9W3DHH6</accession>
<feature type="transmembrane region" description="Helical" evidence="2">
    <location>
        <begin position="20"/>
        <end position="40"/>
    </location>
</feature>
<evidence type="ECO:0000313" key="3">
    <source>
        <dbReference type="Proteomes" id="UP000504610"/>
    </source>
</evidence>
<gene>
    <name evidence="4" type="primary">LOC108849981</name>
</gene>
<dbReference type="GeneID" id="108849981"/>
<keyword evidence="1" id="KW-0175">Coiled coil</keyword>
<keyword evidence="2" id="KW-0812">Transmembrane</keyword>
<dbReference type="Proteomes" id="UP000504610">
    <property type="component" value="Chromosome 4"/>
</dbReference>
<evidence type="ECO:0000313" key="4">
    <source>
        <dbReference type="RefSeq" id="XP_056863158.1"/>
    </source>
</evidence>
<sequence>MVDLTVKTTDLLWAVLRYSPTVAVQMTFVLLVIIVTMVALDTLRMCLTAIMAGNDLNPLEALSQVEEEQNYKTSEKILHDVSEIRSKISQIELDVLQIRKIISALQEKIESLESKQDSTLSELLRLSQVLSDEGNISTKIF</sequence>
<keyword evidence="3" id="KW-1185">Reference proteome</keyword>
<organism evidence="3 4">
    <name type="scientific">Raphanus sativus</name>
    <name type="common">Radish</name>
    <name type="synonym">Raphanus raphanistrum var. sativus</name>
    <dbReference type="NCBI Taxonomy" id="3726"/>
    <lineage>
        <taxon>Eukaryota</taxon>
        <taxon>Viridiplantae</taxon>
        <taxon>Streptophyta</taxon>
        <taxon>Embryophyta</taxon>
        <taxon>Tracheophyta</taxon>
        <taxon>Spermatophyta</taxon>
        <taxon>Magnoliopsida</taxon>
        <taxon>eudicotyledons</taxon>
        <taxon>Gunneridae</taxon>
        <taxon>Pentapetalae</taxon>
        <taxon>rosids</taxon>
        <taxon>malvids</taxon>
        <taxon>Brassicales</taxon>
        <taxon>Brassicaceae</taxon>
        <taxon>Brassiceae</taxon>
        <taxon>Raphanus</taxon>
    </lineage>
</organism>
<name>A0A9W3DHH6_RAPSA</name>
<dbReference type="AlphaFoldDB" id="A0A9W3DHH6"/>
<keyword evidence="2" id="KW-1133">Transmembrane helix</keyword>
<keyword evidence="2" id="KW-0472">Membrane</keyword>
<reference evidence="3" key="1">
    <citation type="journal article" date="2019" name="Database">
        <title>The radish genome database (RadishGD): an integrated information resource for radish genomics.</title>
        <authorList>
            <person name="Yu H.J."/>
            <person name="Baek S."/>
            <person name="Lee Y.J."/>
            <person name="Cho A."/>
            <person name="Mun J.H."/>
        </authorList>
    </citation>
    <scope>NUCLEOTIDE SEQUENCE [LARGE SCALE GENOMIC DNA]</scope>
    <source>
        <strain evidence="3">cv. WK10039</strain>
    </source>
</reference>
<evidence type="ECO:0000256" key="1">
    <source>
        <dbReference type="SAM" id="Coils"/>
    </source>
</evidence>
<feature type="coiled-coil region" evidence="1">
    <location>
        <begin position="95"/>
        <end position="122"/>
    </location>
</feature>
<protein>
    <submittedName>
        <fullName evidence="4">Uncharacterized protein LOC108849981</fullName>
    </submittedName>
</protein>